<name>A0A9K3IDK9_HELAN</name>
<evidence type="ECO:0000313" key="1">
    <source>
        <dbReference type="EMBL" id="KAF5794605.1"/>
    </source>
</evidence>
<evidence type="ECO:0000313" key="2">
    <source>
        <dbReference type="Proteomes" id="UP000215914"/>
    </source>
</evidence>
<organism evidence="1 2">
    <name type="scientific">Helianthus annuus</name>
    <name type="common">Common sunflower</name>
    <dbReference type="NCBI Taxonomy" id="4232"/>
    <lineage>
        <taxon>Eukaryota</taxon>
        <taxon>Viridiplantae</taxon>
        <taxon>Streptophyta</taxon>
        <taxon>Embryophyta</taxon>
        <taxon>Tracheophyta</taxon>
        <taxon>Spermatophyta</taxon>
        <taxon>Magnoliopsida</taxon>
        <taxon>eudicotyledons</taxon>
        <taxon>Gunneridae</taxon>
        <taxon>Pentapetalae</taxon>
        <taxon>asterids</taxon>
        <taxon>campanulids</taxon>
        <taxon>Asterales</taxon>
        <taxon>Asteraceae</taxon>
        <taxon>Asteroideae</taxon>
        <taxon>Heliantheae alliance</taxon>
        <taxon>Heliantheae</taxon>
        <taxon>Helianthus</taxon>
    </lineage>
</organism>
<dbReference type="AlphaFoldDB" id="A0A9K3IDK9"/>
<dbReference type="EMBL" id="MNCJ02000323">
    <property type="protein sequence ID" value="KAF5794605.1"/>
    <property type="molecule type" value="Genomic_DNA"/>
</dbReference>
<dbReference type="Gramene" id="mRNA:HanXRQr2_Chr08g0329981">
    <property type="protein sequence ID" value="CDS:HanXRQr2_Chr08g0329981.1"/>
    <property type="gene ID" value="HanXRQr2_Chr08g0329981"/>
</dbReference>
<proteinExistence type="predicted"/>
<dbReference type="Proteomes" id="UP000215914">
    <property type="component" value="Unassembled WGS sequence"/>
</dbReference>
<protein>
    <submittedName>
        <fullName evidence="1">Uncharacterized protein</fullName>
    </submittedName>
</protein>
<comment type="caution">
    <text evidence="1">The sequence shown here is derived from an EMBL/GenBank/DDBJ whole genome shotgun (WGS) entry which is preliminary data.</text>
</comment>
<keyword evidence="2" id="KW-1185">Reference proteome</keyword>
<gene>
    <name evidence="1" type="ORF">HanXRQr2_Chr08g0329981</name>
</gene>
<sequence>MSVRYRYGTVSVLYRILRVGIGIIPIPYRTDTENAKKWIPIGIPIGIGIGTGSVWDRYSVAYAHP</sequence>
<reference evidence="1" key="2">
    <citation type="submission" date="2020-06" db="EMBL/GenBank/DDBJ databases">
        <title>Helianthus annuus Genome sequencing and assembly Release 2.</title>
        <authorList>
            <person name="Gouzy J."/>
            <person name="Langlade N."/>
            <person name="Munos S."/>
        </authorList>
    </citation>
    <scope>NUCLEOTIDE SEQUENCE</scope>
    <source>
        <tissue evidence="1">Leaves</tissue>
    </source>
</reference>
<reference evidence="1" key="1">
    <citation type="journal article" date="2017" name="Nature">
        <title>The sunflower genome provides insights into oil metabolism, flowering and Asterid evolution.</title>
        <authorList>
            <person name="Badouin H."/>
            <person name="Gouzy J."/>
            <person name="Grassa C.J."/>
            <person name="Murat F."/>
            <person name="Staton S.E."/>
            <person name="Cottret L."/>
            <person name="Lelandais-Briere C."/>
            <person name="Owens G.L."/>
            <person name="Carrere S."/>
            <person name="Mayjonade B."/>
            <person name="Legrand L."/>
            <person name="Gill N."/>
            <person name="Kane N.C."/>
            <person name="Bowers J.E."/>
            <person name="Hubner S."/>
            <person name="Bellec A."/>
            <person name="Berard A."/>
            <person name="Berges H."/>
            <person name="Blanchet N."/>
            <person name="Boniface M.C."/>
            <person name="Brunel D."/>
            <person name="Catrice O."/>
            <person name="Chaidir N."/>
            <person name="Claudel C."/>
            <person name="Donnadieu C."/>
            <person name="Faraut T."/>
            <person name="Fievet G."/>
            <person name="Helmstetter N."/>
            <person name="King M."/>
            <person name="Knapp S.J."/>
            <person name="Lai Z."/>
            <person name="Le Paslier M.C."/>
            <person name="Lippi Y."/>
            <person name="Lorenzon L."/>
            <person name="Mandel J.R."/>
            <person name="Marage G."/>
            <person name="Marchand G."/>
            <person name="Marquand E."/>
            <person name="Bret-Mestries E."/>
            <person name="Morien E."/>
            <person name="Nambeesan S."/>
            <person name="Nguyen T."/>
            <person name="Pegot-Espagnet P."/>
            <person name="Pouilly N."/>
            <person name="Raftis F."/>
            <person name="Sallet E."/>
            <person name="Schiex T."/>
            <person name="Thomas J."/>
            <person name="Vandecasteele C."/>
            <person name="Vares D."/>
            <person name="Vear F."/>
            <person name="Vautrin S."/>
            <person name="Crespi M."/>
            <person name="Mangin B."/>
            <person name="Burke J.M."/>
            <person name="Salse J."/>
            <person name="Munos S."/>
            <person name="Vincourt P."/>
            <person name="Rieseberg L.H."/>
            <person name="Langlade N.B."/>
        </authorList>
    </citation>
    <scope>NUCLEOTIDE SEQUENCE</scope>
    <source>
        <tissue evidence="1">Leaves</tissue>
    </source>
</reference>
<accession>A0A9K3IDK9</accession>